<accession>A0A310SS88</accession>
<dbReference type="SMART" id="SM00703">
    <property type="entry name" value="NRF"/>
    <property type="match status" value="1"/>
</dbReference>
<feature type="chain" id="PRO_5016396666" evidence="3">
    <location>
        <begin position="19"/>
        <end position="1022"/>
    </location>
</feature>
<keyword evidence="3" id="KW-0732">Signal</keyword>
<dbReference type="EMBL" id="KQ759867">
    <property type="protein sequence ID" value="OAD62450.1"/>
    <property type="molecule type" value="Genomic_DNA"/>
</dbReference>
<feature type="transmembrane region" description="Helical" evidence="2">
    <location>
        <begin position="801"/>
        <end position="819"/>
    </location>
</feature>
<organism evidence="5 6">
    <name type="scientific">Eufriesea mexicana</name>
    <dbReference type="NCBI Taxonomy" id="516756"/>
    <lineage>
        <taxon>Eukaryota</taxon>
        <taxon>Metazoa</taxon>
        <taxon>Ecdysozoa</taxon>
        <taxon>Arthropoda</taxon>
        <taxon>Hexapoda</taxon>
        <taxon>Insecta</taxon>
        <taxon>Pterygota</taxon>
        <taxon>Neoptera</taxon>
        <taxon>Endopterygota</taxon>
        <taxon>Hymenoptera</taxon>
        <taxon>Apocrita</taxon>
        <taxon>Aculeata</taxon>
        <taxon>Apoidea</taxon>
        <taxon>Anthophila</taxon>
        <taxon>Apidae</taxon>
        <taxon>Eufriesea</taxon>
    </lineage>
</organism>
<dbReference type="Pfam" id="PF20146">
    <property type="entry name" value="NRF"/>
    <property type="match status" value="1"/>
</dbReference>
<feature type="region of interest" description="Disordered" evidence="1">
    <location>
        <begin position="451"/>
        <end position="484"/>
    </location>
</feature>
<feature type="transmembrane region" description="Helical" evidence="2">
    <location>
        <begin position="587"/>
        <end position="607"/>
    </location>
</feature>
<feature type="transmembrane region" description="Helical" evidence="2">
    <location>
        <begin position="951"/>
        <end position="970"/>
    </location>
</feature>
<dbReference type="PANTHER" id="PTHR11161:SF69">
    <property type="entry name" value="NOSE RESISTANT TO FLUOXETINE PROTEIN 6-LIKE PROTEIN"/>
    <property type="match status" value="1"/>
</dbReference>
<feature type="signal peptide" evidence="3">
    <location>
        <begin position="1"/>
        <end position="18"/>
    </location>
</feature>
<gene>
    <name evidence="5" type="ORF">WN48_07167</name>
</gene>
<feature type="transmembrane region" description="Helical" evidence="2">
    <location>
        <begin position="872"/>
        <end position="897"/>
    </location>
</feature>
<feature type="domain" description="Nose resistant-to-fluoxetine protein N-terminal" evidence="4">
    <location>
        <begin position="131"/>
        <end position="394"/>
    </location>
</feature>
<name>A0A310SS88_9HYME</name>
<feature type="transmembrane region" description="Helical" evidence="2">
    <location>
        <begin position="676"/>
        <end position="697"/>
    </location>
</feature>
<dbReference type="InterPro" id="IPR052728">
    <property type="entry name" value="O2_lipid_transport_reg"/>
</dbReference>
<feature type="transmembrane region" description="Helical" evidence="2">
    <location>
        <begin position="619"/>
        <end position="637"/>
    </location>
</feature>
<evidence type="ECO:0000313" key="5">
    <source>
        <dbReference type="EMBL" id="OAD62450.1"/>
    </source>
</evidence>
<sequence>MALFLGYLLLALCCVAHASPVSKNESNILRIGRPRDGRVGRIEAGNSNSSDYEAGKQASKDRRGPLIGFSKNNPELDWKNHLKLFAEEQEQRRDLDIDFAKKKLERTANSIQWLADLYDPLEWSRVPGKLGDDCSKELEFFLESLKDGKLWAAKMSDASGRYSSQFHFGNGFWLGSSTLCRELNASIGKIRQDLDDWPPYPVKFHVARMYLTLPKELELSVSTRVPVPRDWPAGSPSRFVSLTGFNTKPNSAKASTANELLRGLIKCATPRDVHTVTRSTAIGINQRLIDRTSVCRTTNDKNIGTGEEHEEFYFHGKVRGDDEVAIGVLIGLGAPAGCGEAWANSVPTGNPSFIVRTRQVFLGLCLPATCDQASLTSMLRASADRVELEGNSTYRSTGPKIHIVAVKPVPSSDYNLWRDPKSYVLSAVGGTVLFLMLCATVYEYGTLPNAKDAESSSVSNNNERLSNFSNKNLNQESGVAQENGEELIEKGKRLQKDLADRAKKESKKGGFWLTCLTAFNPIANGSKIISTEPAARDSLTCLHGLRVFSLGWVILVHTYLQVFAIAENKTLRTVTERNFMFQTISNATYSVDTFFFISGLLVTILFYRSSGSLKTDTDSFWKTCFTKFVIMILYRFISMKTWNREKRRPISDYPISVKRVSVMTPFDFLLPRLTPAYLFVLGINEIAIKHTIAWTVFSPTVIDHLTCEKFWWRNALYLNSLYPRTEMCMLWSWYMANDTQFYVLGILLLLLSIKYLKAIVVVVFLLIVSSSFTTFAIAYSNDYVARIQEPFALFDELYDKPWLRAGPYFVGVSTGYILFKTNCKLKLPLVSSLILKNVPVDPSKRYANSPLDPRDSHQRGSHRDETERASTLLFQVARAIGWVLSSAIMFSVVYGLYPGNLTVPVSSVYAALGHTAWAIGVSFIVIQCCTGSARMIDSFLSLRLMYPLSRLTYCAYLVHPVLMTFVAAQMDGPLHLHNTVVLILYFGNLVASYLISFCISMAFEAPVVNLLKIAFVSKKRTR</sequence>
<dbReference type="OrthoDB" id="207378at2759"/>
<feature type="transmembrane region" description="Helical" evidence="2">
    <location>
        <begin position="909"/>
        <end position="930"/>
    </location>
</feature>
<evidence type="ECO:0000256" key="1">
    <source>
        <dbReference type="SAM" id="MobiDB-lite"/>
    </source>
</evidence>
<dbReference type="AlphaFoldDB" id="A0A310SS88"/>
<dbReference type="InterPro" id="IPR006621">
    <property type="entry name" value="Nose-resist-to-fluoxetine_N"/>
</dbReference>
<evidence type="ECO:0000313" key="6">
    <source>
        <dbReference type="Proteomes" id="UP000250275"/>
    </source>
</evidence>
<feature type="transmembrane region" description="Helical" evidence="2">
    <location>
        <begin position="731"/>
        <end position="751"/>
    </location>
</feature>
<keyword evidence="2" id="KW-0472">Membrane</keyword>
<protein>
    <submittedName>
        <fullName evidence="5">Nose resistant to fluoxetine protein 6</fullName>
    </submittedName>
</protein>
<feature type="compositionally biased region" description="Polar residues" evidence="1">
    <location>
        <begin position="455"/>
        <end position="480"/>
    </location>
</feature>
<evidence type="ECO:0000259" key="4">
    <source>
        <dbReference type="SMART" id="SM00703"/>
    </source>
</evidence>
<feature type="region of interest" description="Disordered" evidence="1">
    <location>
        <begin position="40"/>
        <end position="66"/>
    </location>
</feature>
<reference evidence="5 6" key="1">
    <citation type="submission" date="2015-07" db="EMBL/GenBank/DDBJ databases">
        <title>The genome of Eufriesea mexicana.</title>
        <authorList>
            <person name="Pan H."/>
            <person name="Kapheim K."/>
        </authorList>
    </citation>
    <scope>NUCLEOTIDE SEQUENCE [LARGE SCALE GENOMIC DNA]</scope>
    <source>
        <strain evidence="5">0111107269</strain>
        <tissue evidence="5">Whole body</tissue>
    </source>
</reference>
<feature type="transmembrane region" description="Helical" evidence="2">
    <location>
        <begin position="549"/>
        <end position="566"/>
    </location>
</feature>
<evidence type="ECO:0000256" key="2">
    <source>
        <dbReference type="SAM" id="Phobius"/>
    </source>
</evidence>
<dbReference type="PANTHER" id="PTHR11161">
    <property type="entry name" value="O-ACYLTRANSFERASE"/>
    <property type="match status" value="1"/>
</dbReference>
<feature type="transmembrane region" description="Helical" evidence="2">
    <location>
        <begin position="758"/>
        <end position="781"/>
    </location>
</feature>
<dbReference type="Proteomes" id="UP000250275">
    <property type="component" value="Unassembled WGS sequence"/>
</dbReference>
<evidence type="ECO:0000256" key="3">
    <source>
        <dbReference type="SAM" id="SignalP"/>
    </source>
</evidence>
<keyword evidence="2" id="KW-0812">Transmembrane</keyword>
<keyword evidence="6" id="KW-1185">Reference proteome</keyword>
<keyword evidence="2" id="KW-1133">Transmembrane helix</keyword>
<proteinExistence type="predicted"/>
<feature type="transmembrane region" description="Helical" evidence="2">
    <location>
        <begin position="990"/>
        <end position="1015"/>
    </location>
</feature>